<comment type="caution">
    <text evidence="1">The sequence shown here is derived from an EMBL/GenBank/DDBJ whole genome shotgun (WGS) entry which is preliminary data.</text>
</comment>
<name>A0ACC4CHC3_POPAL</name>
<organism evidence="1 2">
    <name type="scientific">Populus alba</name>
    <name type="common">White poplar</name>
    <dbReference type="NCBI Taxonomy" id="43335"/>
    <lineage>
        <taxon>Eukaryota</taxon>
        <taxon>Viridiplantae</taxon>
        <taxon>Streptophyta</taxon>
        <taxon>Embryophyta</taxon>
        <taxon>Tracheophyta</taxon>
        <taxon>Spermatophyta</taxon>
        <taxon>Magnoliopsida</taxon>
        <taxon>eudicotyledons</taxon>
        <taxon>Gunneridae</taxon>
        <taxon>Pentapetalae</taxon>
        <taxon>rosids</taxon>
        <taxon>fabids</taxon>
        <taxon>Malpighiales</taxon>
        <taxon>Salicaceae</taxon>
        <taxon>Saliceae</taxon>
        <taxon>Populus</taxon>
    </lineage>
</organism>
<sequence length="352" mass="39985">MEVENQVNTIDVCQVTPYFDSSESATELSLPLTFSDIIWLRFHPVERIFFYKLTESTPTFFNSVILPNLKHSLSHTLLQFLPLAGNLIWPPQAIKPIILYTPDDGVQLTIAESTADFHLLSGNEVHGAADSRPYIPELPVTDSKASAIALKITLFPNHGFCIGISAHHAVLDGKSSTMFIKAWAHLCKLEAESLLEENGFMHVAEMLNHLPIKKLSYKSKQSRFVNLVLKFSLFGCLSKITNCRSLEEFWSFYVTQHSEPSTRRWHFVGTLSIILLLLSSFVFNLWFLFLVPLVGYGFSWYSHFFVEGNVPATFGHPVWSFLCDCKMFGLMLTGQMDREIKRLGKRPILQGF</sequence>
<evidence type="ECO:0000313" key="2">
    <source>
        <dbReference type="Proteomes" id="UP000309997"/>
    </source>
</evidence>
<reference evidence="1 2" key="1">
    <citation type="journal article" date="2024" name="Plant Biotechnol. J.">
        <title>Genome and CRISPR/Cas9 system of a widespread forest tree (Populus alba) in the world.</title>
        <authorList>
            <person name="Liu Y.J."/>
            <person name="Jiang P.F."/>
            <person name="Han X.M."/>
            <person name="Li X.Y."/>
            <person name="Wang H.M."/>
            <person name="Wang Y.J."/>
            <person name="Wang X.X."/>
            <person name="Zeng Q.Y."/>
        </authorList>
    </citation>
    <scope>NUCLEOTIDE SEQUENCE [LARGE SCALE GENOMIC DNA]</scope>
    <source>
        <strain evidence="2">cv. PAL-ZL1</strain>
    </source>
</reference>
<dbReference type="Proteomes" id="UP000309997">
    <property type="component" value="Unassembled WGS sequence"/>
</dbReference>
<proteinExistence type="predicted"/>
<keyword evidence="2" id="KW-1185">Reference proteome</keyword>
<protein>
    <submittedName>
        <fullName evidence="1">Uncharacterized protein</fullName>
    </submittedName>
</protein>
<accession>A0ACC4CHC3</accession>
<gene>
    <name evidence="1" type="ORF">D5086_008562</name>
</gene>
<dbReference type="EMBL" id="RCHU02000004">
    <property type="protein sequence ID" value="KAL3596925.1"/>
    <property type="molecule type" value="Genomic_DNA"/>
</dbReference>
<evidence type="ECO:0000313" key="1">
    <source>
        <dbReference type="EMBL" id="KAL3596925.1"/>
    </source>
</evidence>